<dbReference type="Proteomes" id="UP001238540">
    <property type="component" value="Unassembled WGS sequence"/>
</dbReference>
<name>A0ABT8BZ38_9VIBR</name>
<dbReference type="Pfam" id="PF11911">
    <property type="entry name" value="DUF3429"/>
    <property type="match status" value="1"/>
</dbReference>
<evidence type="ECO:0000313" key="2">
    <source>
        <dbReference type="EMBL" id="MDN3611362.1"/>
    </source>
</evidence>
<keyword evidence="1" id="KW-1133">Transmembrane helix</keyword>
<protein>
    <submittedName>
        <fullName evidence="2">DUF3429 domain-containing protein</fullName>
    </submittedName>
</protein>
<reference evidence="3" key="1">
    <citation type="journal article" date="2019" name="Int. J. Syst. Evol. Microbiol.">
        <title>The Global Catalogue of Microorganisms (GCM) 10K type strain sequencing project: providing services to taxonomists for standard genome sequencing and annotation.</title>
        <authorList>
            <consortium name="The Broad Institute Genomics Platform"/>
            <consortium name="The Broad Institute Genome Sequencing Center for Infectious Disease"/>
            <person name="Wu L."/>
            <person name="Ma J."/>
        </authorList>
    </citation>
    <scope>NUCLEOTIDE SEQUENCE [LARGE SCALE GENOMIC DNA]</scope>
    <source>
        <strain evidence="3">CECT 7398</strain>
    </source>
</reference>
<comment type="caution">
    <text evidence="2">The sequence shown here is derived from an EMBL/GenBank/DDBJ whole genome shotgun (WGS) entry which is preliminary data.</text>
</comment>
<feature type="transmembrane region" description="Helical" evidence="1">
    <location>
        <begin position="12"/>
        <end position="36"/>
    </location>
</feature>
<keyword evidence="1" id="KW-0812">Transmembrane</keyword>
<dbReference type="RefSeq" id="WP_170882842.1">
    <property type="nucleotide sequence ID" value="NZ_JABEYA020000006.1"/>
</dbReference>
<dbReference type="EMBL" id="JAUFQC010000027">
    <property type="protein sequence ID" value="MDN3611362.1"/>
    <property type="molecule type" value="Genomic_DNA"/>
</dbReference>
<keyword evidence="1" id="KW-0472">Membrane</keyword>
<evidence type="ECO:0000256" key="1">
    <source>
        <dbReference type="SAM" id="Phobius"/>
    </source>
</evidence>
<accession>A0ABT8BZ38</accession>
<proteinExistence type="predicted"/>
<keyword evidence="3" id="KW-1185">Reference proteome</keyword>
<gene>
    <name evidence="2" type="ORF">QWZ16_17310</name>
</gene>
<organism evidence="2 3">
    <name type="scientific">Vibrio ostreicida</name>
    <dbReference type="NCBI Taxonomy" id="526588"/>
    <lineage>
        <taxon>Bacteria</taxon>
        <taxon>Pseudomonadati</taxon>
        <taxon>Pseudomonadota</taxon>
        <taxon>Gammaproteobacteria</taxon>
        <taxon>Vibrionales</taxon>
        <taxon>Vibrionaceae</taxon>
        <taxon>Vibrio</taxon>
    </lineage>
</organism>
<feature type="transmembrane region" description="Helical" evidence="1">
    <location>
        <begin position="42"/>
        <end position="61"/>
    </location>
</feature>
<sequence>MTKPSINIMQSLGYLGLLPFMASVVLILVEMTVLGLTGMTLFTAYSVVILSFLSGVLWGNGIDHSRHTLCRNALILSNLFTLLAWAAFLVSKSQPMTALVLLSLGYLMVWVAELALRESEHEDKPEGYQRLRAQLTFGVIVLHGVVLVMEKGPQLMTLVERSAAR</sequence>
<dbReference type="InterPro" id="IPR021836">
    <property type="entry name" value="DUF3429"/>
</dbReference>
<evidence type="ECO:0000313" key="3">
    <source>
        <dbReference type="Proteomes" id="UP001238540"/>
    </source>
</evidence>
<feature type="transmembrane region" description="Helical" evidence="1">
    <location>
        <begin position="96"/>
        <end position="116"/>
    </location>
</feature>
<feature type="transmembrane region" description="Helical" evidence="1">
    <location>
        <begin position="73"/>
        <end position="90"/>
    </location>
</feature>